<feature type="transmembrane region" description="Helical" evidence="5">
    <location>
        <begin position="359"/>
        <end position="377"/>
    </location>
</feature>
<dbReference type="GO" id="GO:0016020">
    <property type="term" value="C:membrane"/>
    <property type="evidence" value="ECO:0007669"/>
    <property type="project" value="UniProtKB-SubCell"/>
</dbReference>
<evidence type="ECO:0000256" key="3">
    <source>
        <dbReference type="ARBA" id="ARBA00022989"/>
    </source>
</evidence>
<evidence type="ECO:0000256" key="5">
    <source>
        <dbReference type="SAM" id="Phobius"/>
    </source>
</evidence>
<dbReference type="RefSeq" id="WP_154772218.1">
    <property type="nucleotide sequence ID" value="NZ_WLYL01000008.1"/>
</dbReference>
<feature type="transmembrane region" description="Helical" evidence="5">
    <location>
        <begin position="59"/>
        <end position="79"/>
    </location>
</feature>
<feature type="domain" description="O-antigen ligase-related" evidence="6">
    <location>
        <begin position="192"/>
        <end position="335"/>
    </location>
</feature>
<dbReference type="InterPro" id="IPR031726">
    <property type="entry name" value="PglL_A"/>
</dbReference>
<dbReference type="PANTHER" id="PTHR37422:SF13">
    <property type="entry name" value="LIPOPOLYSACCHARIDE BIOSYNTHESIS PROTEIN PA4999-RELATED"/>
    <property type="match status" value="1"/>
</dbReference>
<protein>
    <submittedName>
        <fullName evidence="9">Polymerase</fullName>
    </submittedName>
</protein>
<gene>
    <name evidence="9" type="ORF">GIX10_03850</name>
</gene>
<sequence>MNFLLVLIASIFISLAWLIPIHYYPWVTYTGELYAFFALITLAILLLKEKVRIPKISLGLVALAFIPLGQFFFGKVFFFSNALMSSIYILGLWFAIIFGYNLSIGKFSREQVFTTLSYVFLLSGVLTALIAICQWLNLDEVLPGITRLVNARPYANFAQPNNMATFLLMALLACLYLFEKQKIKTSVLVSCAFVMLISLALSQSRTSWVACACILVYLGYQQFKGQITIKWYALTAWLAVFVGLIFLFPVLGAYLSQFSDSQIKSVDIARRATGDMSRLAIWKQMLHAVEYQPWFGYGWFQSSTAYTTISEYFQGPVWVRSAHNFILDFILWNGAIIGVPFLAYFSYWGYQLQKHVKSIESIIGILMVGVFVVHTMLEFPQNYAYFLLPIGFIIGVVQAQRVLKTDLVVSPIFMKLSFAVGVILLIVIYRDYDVASTRLSQAMKYEKTPEKITNYQPVLLLTEFKHRIEWVKMDPYSHVSPQQIEDISHIVLLYPTSYNMVKFARLLAFNGYEEEAKHQLKMIKIIRKADIPYENILKPDF</sequence>
<dbReference type="PANTHER" id="PTHR37422">
    <property type="entry name" value="TEICHURONIC ACID BIOSYNTHESIS PROTEIN TUAE"/>
    <property type="match status" value="1"/>
</dbReference>
<evidence type="ECO:0000259" key="7">
    <source>
        <dbReference type="Pfam" id="PF11846"/>
    </source>
</evidence>
<dbReference type="InterPro" id="IPR021797">
    <property type="entry name" value="Wzy_C_2"/>
</dbReference>
<dbReference type="InterPro" id="IPR007016">
    <property type="entry name" value="O-antigen_ligase-rel_domated"/>
</dbReference>
<name>A0A6L6GDW3_9GAMM</name>
<reference evidence="9 10" key="1">
    <citation type="submission" date="2019-11" db="EMBL/GenBank/DDBJ databases">
        <authorList>
            <person name="An D."/>
        </authorList>
    </citation>
    <scope>NUCLEOTIDE SEQUENCE [LARGE SCALE GENOMIC DNA]</scope>
    <source>
        <strain evidence="9 10">YIM 103518</strain>
    </source>
</reference>
<feature type="transmembrane region" description="Helical" evidence="5">
    <location>
        <begin position="85"/>
        <end position="104"/>
    </location>
</feature>
<evidence type="ECO:0000313" key="10">
    <source>
        <dbReference type="Proteomes" id="UP000473854"/>
    </source>
</evidence>
<feature type="transmembrane region" description="Helical" evidence="5">
    <location>
        <begin position="157"/>
        <end position="178"/>
    </location>
</feature>
<evidence type="ECO:0000256" key="2">
    <source>
        <dbReference type="ARBA" id="ARBA00022692"/>
    </source>
</evidence>
<evidence type="ECO:0000256" key="1">
    <source>
        <dbReference type="ARBA" id="ARBA00004141"/>
    </source>
</evidence>
<keyword evidence="2 5" id="KW-0812">Transmembrane</keyword>
<dbReference type="Pfam" id="PF04932">
    <property type="entry name" value="Wzy_C"/>
    <property type="match status" value="1"/>
</dbReference>
<feature type="transmembrane region" description="Helical" evidence="5">
    <location>
        <begin position="235"/>
        <end position="255"/>
    </location>
</feature>
<dbReference type="InterPro" id="IPR051533">
    <property type="entry name" value="WaaL-like"/>
</dbReference>
<feature type="domain" description="Virulence factor membrane-bound polymerase C-terminal" evidence="7">
    <location>
        <begin position="365"/>
        <end position="521"/>
    </location>
</feature>
<dbReference type="EMBL" id="WLYL01000008">
    <property type="protein sequence ID" value="MTD10587.1"/>
    <property type="molecule type" value="Genomic_DNA"/>
</dbReference>
<dbReference type="AlphaFoldDB" id="A0A6L6GDW3"/>
<evidence type="ECO:0000259" key="6">
    <source>
        <dbReference type="Pfam" id="PF04932"/>
    </source>
</evidence>
<dbReference type="Proteomes" id="UP000473854">
    <property type="component" value="Unassembled WGS sequence"/>
</dbReference>
<keyword evidence="4 5" id="KW-0472">Membrane</keyword>
<feature type="transmembrane region" description="Helical" evidence="5">
    <location>
        <begin position="412"/>
        <end position="429"/>
    </location>
</feature>
<dbReference type="Pfam" id="PF11846">
    <property type="entry name" value="Wzy_C_2"/>
    <property type="match status" value="1"/>
</dbReference>
<proteinExistence type="predicted"/>
<feature type="transmembrane region" description="Helical" evidence="5">
    <location>
        <begin position="185"/>
        <end position="201"/>
    </location>
</feature>
<organism evidence="9 10">
    <name type="scientific">Acinetobacter faecalis</name>
    <dbReference type="NCBI Taxonomy" id="2665161"/>
    <lineage>
        <taxon>Bacteria</taxon>
        <taxon>Pseudomonadati</taxon>
        <taxon>Pseudomonadota</taxon>
        <taxon>Gammaproteobacteria</taxon>
        <taxon>Moraxellales</taxon>
        <taxon>Moraxellaceae</taxon>
        <taxon>Acinetobacter</taxon>
    </lineage>
</organism>
<evidence type="ECO:0000256" key="4">
    <source>
        <dbReference type="ARBA" id="ARBA00023136"/>
    </source>
</evidence>
<feature type="domain" description="Protein glycosylation ligase" evidence="8">
    <location>
        <begin position="153"/>
        <end position="178"/>
    </location>
</feature>
<feature type="transmembrane region" description="Helical" evidence="5">
    <location>
        <begin position="116"/>
        <end position="137"/>
    </location>
</feature>
<feature type="transmembrane region" description="Helical" evidence="5">
    <location>
        <begin position="28"/>
        <end position="47"/>
    </location>
</feature>
<accession>A0A6L6GDW3</accession>
<keyword evidence="3 5" id="KW-1133">Transmembrane helix</keyword>
<comment type="subcellular location">
    <subcellularLocation>
        <location evidence="1">Membrane</location>
        <topology evidence="1">Multi-pass membrane protein</topology>
    </subcellularLocation>
</comment>
<comment type="caution">
    <text evidence="9">The sequence shown here is derived from an EMBL/GenBank/DDBJ whole genome shotgun (WGS) entry which is preliminary data.</text>
</comment>
<evidence type="ECO:0000259" key="8">
    <source>
        <dbReference type="Pfam" id="PF15864"/>
    </source>
</evidence>
<feature type="transmembrane region" description="Helical" evidence="5">
    <location>
        <begin position="325"/>
        <end position="347"/>
    </location>
</feature>
<evidence type="ECO:0000313" key="9">
    <source>
        <dbReference type="EMBL" id="MTD10587.1"/>
    </source>
</evidence>
<feature type="transmembrane region" description="Helical" evidence="5">
    <location>
        <begin position="383"/>
        <end position="400"/>
    </location>
</feature>
<dbReference type="Pfam" id="PF15864">
    <property type="entry name" value="PglL_A"/>
    <property type="match status" value="1"/>
</dbReference>